<feature type="non-terminal residue" evidence="3">
    <location>
        <position position="95"/>
    </location>
</feature>
<keyword evidence="1" id="KW-0863">Zinc-finger</keyword>
<dbReference type="InterPro" id="IPR036875">
    <property type="entry name" value="Znf_CCHC_sf"/>
</dbReference>
<evidence type="ECO:0000256" key="1">
    <source>
        <dbReference type="PROSITE-ProRule" id="PRU00047"/>
    </source>
</evidence>
<evidence type="ECO:0000313" key="3">
    <source>
        <dbReference type="EMBL" id="MED6192251.1"/>
    </source>
</evidence>
<dbReference type="PROSITE" id="PS50158">
    <property type="entry name" value="ZF_CCHC"/>
    <property type="match status" value="1"/>
</dbReference>
<dbReference type="SUPFAM" id="SSF57756">
    <property type="entry name" value="Retrovirus zinc finger-like domains"/>
    <property type="match status" value="1"/>
</dbReference>
<dbReference type="InterPro" id="IPR001878">
    <property type="entry name" value="Znf_CCHC"/>
</dbReference>
<reference evidence="3 4" key="1">
    <citation type="journal article" date="2023" name="Plants (Basel)">
        <title>Bridging the Gap: Combining Genomics and Transcriptomics Approaches to Understand Stylosanthes scabra, an Orphan Legume from the Brazilian Caatinga.</title>
        <authorList>
            <person name="Ferreira-Neto J.R.C."/>
            <person name="da Silva M.D."/>
            <person name="Binneck E."/>
            <person name="de Melo N.F."/>
            <person name="da Silva R.H."/>
            <person name="de Melo A.L.T.M."/>
            <person name="Pandolfi V."/>
            <person name="Bustamante F.O."/>
            <person name="Brasileiro-Vidal A.C."/>
            <person name="Benko-Iseppon A.M."/>
        </authorList>
    </citation>
    <scope>NUCLEOTIDE SEQUENCE [LARGE SCALE GENOMIC DNA]</scope>
    <source>
        <tissue evidence="3">Leaves</tissue>
    </source>
</reference>
<feature type="domain" description="CCHC-type" evidence="2">
    <location>
        <begin position="63"/>
        <end position="78"/>
    </location>
</feature>
<keyword evidence="1" id="KW-0862">Zinc</keyword>
<gene>
    <name evidence="3" type="ORF">PIB30_008455</name>
</gene>
<comment type="caution">
    <text evidence="3">The sequence shown here is derived from an EMBL/GenBank/DDBJ whole genome shotgun (WGS) entry which is preliminary data.</text>
</comment>
<evidence type="ECO:0000313" key="4">
    <source>
        <dbReference type="Proteomes" id="UP001341840"/>
    </source>
</evidence>
<dbReference type="Gene3D" id="4.10.60.10">
    <property type="entry name" value="Zinc finger, CCHC-type"/>
    <property type="match status" value="1"/>
</dbReference>
<dbReference type="Proteomes" id="UP001341840">
    <property type="component" value="Unassembled WGS sequence"/>
</dbReference>
<sequence length="95" mass="10951">MLRLMRIIVTDYEPVRASLLHQNPLPSLEDALPRLKSEETRLELTRSKSDQVFAVTDRRGKFCRNCNRSGHPFSECPSIECHKCKQKEHIGPNCS</sequence>
<organism evidence="3 4">
    <name type="scientific">Stylosanthes scabra</name>
    <dbReference type="NCBI Taxonomy" id="79078"/>
    <lineage>
        <taxon>Eukaryota</taxon>
        <taxon>Viridiplantae</taxon>
        <taxon>Streptophyta</taxon>
        <taxon>Embryophyta</taxon>
        <taxon>Tracheophyta</taxon>
        <taxon>Spermatophyta</taxon>
        <taxon>Magnoliopsida</taxon>
        <taxon>eudicotyledons</taxon>
        <taxon>Gunneridae</taxon>
        <taxon>Pentapetalae</taxon>
        <taxon>rosids</taxon>
        <taxon>fabids</taxon>
        <taxon>Fabales</taxon>
        <taxon>Fabaceae</taxon>
        <taxon>Papilionoideae</taxon>
        <taxon>50 kb inversion clade</taxon>
        <taxon>dalbergioids sensu lato</taxon>
        <taxon>Dalbergieae</taxon>
        <taxon>Pterocarpus clade</taxon>
        <taxon>Stylosanthes</taxon>
    </lineage>
</organism>
<dbReference type="EMBL" id="JASCZI010211467">
    <property type="protein sequence ID" value="MED6192251.1"/>
    <property type="molecule type" value="Genomic_DNA"/>
</dbReference>
<name>A0ABU6X4D8_9FABA</name>
<evidence type="ECO:0000259" key="2">
    <source>
        <dbReference type="PROSITE" id="PS50158"/>
    </source>
</evidence>
<accession>A0ABU6X4D8</accession>
<protein>
    <recommendedName>
        <fullName evidence="2">CCHC-type domain-containing protein</fullName>
    </recommendedName>
</protein>
<keyword evidence="4" id="KW-1185">Reference proteome</keyword>
<proteinExistence type="predicted"/>
<keyword evidence="1" id="KW-0479">Metal-binding</keyword>